<reference evidence="3 4" key="1">
    <citation type="journal article" date="2017" name="Mol. Plant">
        <title>The Genome of Medicinal Plant Macleaya cordata Provides New Insights into Benzylisoquinoline Alkaloids Metabolism.</title>
        <authorList>
            <person name="Liu X."/>
            <person name="Liu Y."/>
            <person name="Huang P."/>
            <person name="Ma Y."/>
            <person name="Qing Z."/>
            <person name="Tang Q."/>
            <person name="Cao H."/>
            <person name="Cheng P."/>
            <person name="Zheng Y."/>
            <person name="Yuan Z."/>
            <person name="Zhou Y."/>
            <person name="Liu J."/>
            <person name="Tang Z."/>
            <person name="Zhuo Y."/>
            <person name="Zhang Y."/>
            <person name="Yu L."/>
            <person name="Huang J."/>
            <person name="Yang P."/>
            <person name="Peng Q."/>
            <person name="Zhang J."/>
            <person name="Jiang W."/>
            <person name="Zhang Z."/>
            <person name="Lin K."/>
            <person name="Ro D.K."/>
            <person name="Chen X."/>
            <person name="Xiong X."/>
            <person name="Shang Y."/>
            <person name="Huang S."/>
            <person name="Zeng J."/>
        </authorList>
    </citation>
    <scope>NUCLEOTIDE SEQUENCE [LARGE SCALE GENOMIC DNA]</scope>
    <source>
        <strain evidence="4">cv. BLH2017</strain>
        <tissue evidence="3">Root</tissue>
    </source>
</reference>
<dbReference type="AlphaFoldDB" id="A0A200PVQ7"/>
<dbReference type="EMBL" id="MVGT01003956">
    <property type="protein sequence ID" value="OVA02298.1"/>
    <property type="molecule type" value="Genomic_DNA"/>
</dbReference>
<keyword evidence="4" id="KW-1185">Reference proteome</keyword>
<evidence type="ECO:0000256" key="2">
    <source>
        <dbReference type="SAM" id="Phobius"/>
    </source>
</evidence>
<name>A0A200PVQ7_MACCD</name>
<comment type="caution">
    <text evidence="3">The sequence shown here is derived from an EMBL/GenBank/DDBJ whole genome shotgun (WGS) entry which is preliminary data.</text>
</comment>
<accession>A0A200PVQ7</accession>
<feature type="transmembrane region" description="Helical" evidence="2">
    <location>
        <begin position="126"/>
        <end position="146"/>
    </location>
</feature>
<dbReference type="OrthoDB" id="1627728at2759"/>
<feature type="compositionally biased region" description="Basic and acidic residues" evidence="1">
    <location>
        <begin position="1"/>
        <end position="11"/>
    </location>
</feature>
<protein>
    <submittedName>
        <fullName evidence="3">Uncharacterized protein</fullName>
    </submittedName>
</protein>
<evidence type="ECO:0000256" key="1">
    <source>
        <dbReference type="SAM" id="MobiDB-lite"/>
    </source>
</evidence>
<gene>
    <name evidence="3" type="ORF">BVC80_9099g97</name>
</gene>
<feature type="region of interest" description="Disordered" evidence="1">
    <location>
        <begin position="1"/>
        <end position="35"/>
    </location>
</feature>
<evidence type="ECO:0000313" key="4">
    <source>
        <dbReference type="Proteomes" id="UP000195402"/>
    </source>
</evidence>
<dbReference type="Proteomes" id="UP000195402">
    <property type="component" value="Unassembled WGS sequence"/>
</dbReference>
<dbReference type="InParanoid" id="A0A200PVQ7"/>
<evidence type="ECO:0000313" key="3">
    <source>
        <dbReference type="EMBL" id="OVA02298.1"/>
    </source>
</evidence>
<keyword evidence="2" id="KW-1133">Transmembrane helix</keyword>
<proteinExistence type="predicted"/>
<dbReference type="FunCoup" id="A0A200PVQ7">
    <property type="interactions" value="20"/>
</dbReference>
<dbReference type="OMA" id="MESPWFN"/>
<organism evidence="3 4">
    <name type="scientific">Macleaya cordata</name>
    <name type="common">Five-seeded plume-poppy</name>
    <name type="synonym">Bocconia cordata</name>
    <dbReference type="NCBI Taxonomy" id="56857"/>
    <lineage>
        <taxon>Eukaryota</taxon>
        <taxon>Viridiplantae</taxon>
        <taxon>Streptophyta</taxon>
        <taxon>Embryophyta</taxon>
        <taxon>Tracheophyta</taxon>
        <taxon>Spermatophyta</taxon>
        <taxon>Magnoliopsida</taxon>
        <taxon>Ranunculales</taxon>
        <taxon>Papaveraceae</taxon>
        <taxon>Papaveroideae</taxon>
        <taxon>Macleaya</taxon>
    </lineage>
</organism>
<keyword evidence="2" id="KW-0812">Transmembrane</keyword>
<keyword evidence="2" id="KW-0472">Membrane</keyword>
<sequence>MKDFSKERNDSNADINLSSLPDHLIPPENIKGSSADHVNLKGTNTGATAVFHQNPTGDSSNCYNINIYVNNNVQGINNSIVLGSDIRMGAPGVHLSFRDLNLKKGSPRRNKEKKMRMIKKNMESPWFNKVQFYLFLFCMFIMFFWVSF</sequence>